<gene>
    <name evidence="3" type="ORF">C7440_2073</name>
</gene>
<organism evidence="3 4">
    <name type="scientific">Pusillimonas noertemannii</name>
    <dbReference type="NCBI Taxonomy" id="305977"/>
    <lineage>
        <taxon>Bacteria</taxon>
        <taxon>Pseudomonadati</taxon>
        <taxon>Pseudomonadota</taxon>
        <taxon>Betaproteobacteria</taxon>
        <taxon>Burkholderiales</taxon>
        <taxon>Alcaligenaceae</taxon>
        <taxon>Pusillimonas</taxon>
    </lineage>
</organism>
<keyword evidence="4" id="KW-1185">Reference proteome</keyword>
<evidence type="ECO:0000259" key="2">
    <source>
        <dbReference type="Pfam" id="PF01557"/>
    </source>
</evidence>
<proteinExistence type="predicted"/>
<name>A0A2U1CNJ4_9BURK</name>
<dbReference type="EMBL" id="QEKO01000002">
    <property type="protein sequence ID" value="PVY62579.1"/>
    <property type="molecule type" value="Genomic_DNA"/>
</dbReference>
<dbReference type="RefSeq" id="WP_116518441.1">
    <property type="nucleotide sequence ID" value="NZ_JACCEX010000002.1"/>
</dbReference>
<comment type="caution">
    <text evidence="3">The sequence shown here is derived from an EMBL/GenBank/DDBJ whole genome shotgun (WGS) entry which is preliminary data.</text>
</comment>
<dbReference type="OrthoDB" id="8689761at2"/>
<dbReference type="InterPro" id="IPR011234">
    <property type="entry name" value="Fumarylacetoacetase-like_C"/>
</dbReference>
<dbReference type="GO" id="GO:0008684">
    <property type="term" value="F:2-oxopent-4-enoate hydratase activity"/>
    <property type="evidence" value="ECO:0007669"/>
    <property type="project" value="TreeGrafter"/>
</dbReference>
<dbReference type="Gene3D" id="3.90.850.10">
    <property type="entry name" value="Fumarylacetoacetase-like, C-terminal domain"/>
    <property type="match status" value="1"/>
</dbReference>
<sequence length="259" mass="28367">MSLSDDQILELAQSLWQAEQTRQPAALLSQKHPGLDEADAYRIAAAKLQLRNRKSTGYKLGYTSAAMRLQMNISSPNYGVLTEDQLVRGSELPYDALIHPLVEPEIAIRLNEGLPRADMHDRNSVLAARPEYMLAIEVCDTRYPTYQFKAVDNIADNSSAARYVLGEPAPINPDTDLRALGIELWIDDELKDQGVGANALDDPLLAVAWLANRLGQENKSIQVGDVILTGGLTKGYLVQRGQRVANKSAGLGAATVRFV</sequence>
<dbReference type="SUPFAM" id="SSF56529">
    <property type="entry name" value="FAH"/>
    <property type="match status" value="1"/>
</dbReference>
<reference evidence="3 4" key="1">
    <citation type="submission" date="2018-04" db="EMBL/GenBank/DDBJ databases">
        <title>Genomic Encyclopedia of Type Strains, Phase IV (KMG-IV): sequencing the most valuable type-strain genomes for metagenomic binning, comparative biology and taxonomic classification.</title>
        <authorList>
            <person name="Goeker M."/>
        </authorList>
    </citation>
    <scope>NUCLEOTIDE SEQUENCE [LARGE SCALE GENOMIC DNA]</scope>
    <source>
        <strain evidence="3 4">DSM 10065</strain>
    </source>
</reference>
<dbReference type="InterPro" id="IPR036663">
    <property type="entry name" value="Fumarylacetoacetase_C_sf"/>
</dbReference>
<dbReference type="STRING" id="1231391.GCA_000308195_02122"/>
<dbReference type="Proteomes" id="UP000246145">
    <property type="component" value="Unassembled WGS sequence"/>
</dbReference>
<keyword evidence="1" id="KW-0456">Lyase</keyword>
<feature type="domain" description="Fumarylacetoacetase-like C-terminal" evidence="2">
    <location>
        <begin position="102"/>
        <end position="258"/>
    </location>
</feature>
<evidence type="ECO:0000313" key="3">
    <source>
        <dbReference type="EMBL" id="PVY62579.1"/>
    </source>
</evidence>
<dbReference type="Pfam" id="PF01557">
    <property type="entry name" value="FAA_hydrolase"/>
    <property type="match status" value="1"/>
</dbReference>
<accession>A0A2U1CNJ4</accession>
<dbReference type="AlphaFoldDB" id="A0A2U1CNJ4"/>
<evidence type="ECO:0000256" key="1">
    <source>
        <dbReference type="ARBA" id="ARBA00023239"/>
    </source>
</evidence>
<dbReference type="PANTHER" id="PTHR30143:SF0">
    <property type="entry name" value="2-KETO-4-PENTENOATE HYDRATASE"/>
    <property type="match status" value="1"/>
</dbReference>
<protein>
    <submittedName>
        <fullName evidence="3">2-oxo-3-hexenedioate decarboxylase/2-keto-4-pentenoate hydratase</fullName>
    </submittedName>
</protein>
<dbReference type="InterPro" id="IPR050772">
    <property type="entry name" value="Hydratase-Decarb/MhpD_sf"/>
</dbReference>
<dbReference type="GO" id="GO:0005737">
    <property type="term" value="C:cytoplasm"/>
    <property type="evidence" value="ECO:0007669"/>
    <property type="project" value="TreeGrafter"/>
</dbReference>
<dbReference type="PANTHER" id="PTHR30143">
    <property type="entry name" value="ACID HYDRATASE"/>
    <property type="match status" value="1"/>
</dbReference>
<evidence type="ECO:0000313" key="4">
    <source>
        <dbReference type="Proteomes" id="UP000246145"/>
    </source>
</evidence>